<protein>
    <submittedName>
        <fullName evidence="1">HAD family phosphatase</fullName>
    </submittedName>
</protein>
<dbReference type="SFLD" id="SFLDS00003">
    <property type="entry name" value="Haloacid_Dehalogenase"/>
    <property type="match status" value="1"/>
</dbReference>
<organism evidence="1 2">
    <name type="scientific">Danxiaibacter flavus</name>
    <dbReference type="NCBI Taxonomy" id="3049108"/>
    <lineage>
        <taxon>Bacteria</taxon>
        <taxon>Pseudomonadati</taxon>
        <taxon>Bacteroidota</taxon>
        <taxon>Chitinophagia</taxon>
        <taxon>Chitinophagales</taxon>
        <taxon>Chitinophagaceae</taxon>
        <taxon>Danxiaibacter</taxon>
    </lineage>
</organism>
<dbReference type="PANTHER" id="PTHR43611">
    <property type="entry name" value="ALPHA-D-GLUCOSE 1-PHOSPHATE PHOSPHATASE"/>
    <property type="match status" value="1"/>
</dbReference>
<dbReference type="Gene3D" id="1.10.150.240">
    <property type="entry name" value="Putative phosphatase, domain 2"/>
    <property type="match status" value="1"/>
</dbReference>
<reference evidence="1 2" key="1">
    <citation type="submission" date="2023-07" db="EMBL/GenBank/DDBJ databases">
        <authorList>
            <person name="Lian W.-H."/>
        </authorList>
    </citation>
    <scope>NUCLEOTIDE SEQUENCE [LARGE SCALE GENOMIC DNA]</scope>
    <source>
        <strain evidence="1 2">SYSU DXS3180</strain>
    </source>
</reference>
<dbReference type="SFLD" id="SFLDG01129">
    <property type="entry name" value="C1.5:_HAD__Beta-PGM__Phosphata"/>
    <property type="match status" value="1"/>
</dbReference>
<dbReference type="InterPro" id="IPR036412">
    <property type="entry name" value="HAD-like_sf"/>
</dbReference>
<keyword evidence="2" id="KW-1185">Reference proteome</keyword>
<evidence type="ECO:0000313" key="2">
    <source>
        <dbReference type="Proteomes" id="UP001560573"/>
    </source>
</evidence>
<proteinExistence type="predicted"/>
<name>A0ABV3ZI94_9BACT</name>
<dbReference type="SUPFAM" id="SSF56784">
    <property type="entry name" value="HAD-like"/>
    <property type="match status" value="1"/>
</dbReference>
<dbReference type="PANTHER" id="PTHR43611:SF3">
    <property type="entry name" value="FLAVIN MONONUCLEOTIDE HYDROLASE 1, CHLOROPLATIC"/>
    <property type="match status" value="1"/>
</dbReference>
<evidence type="ECO:0000313" key="1">
    <source>
        <dbReference type="EMBL" id="MEX6688786.1"/>
    </source>
</evidence>
<dbReference type="NCBIfam" id="TIGR01549">
    <property type="entry name" value="HAD-SF-IA-v1"/>
    <property type="match status" value="1"/>
</dbReference>
<dbReference type="CDD" id="cd02603">
    <property type="entry name" value="HAD_sEH-N_like"/>
    <property type="match status" value="1"/>
</dbReference>
<accession>A0ABV3ZI94</accession>
<dbReference type="InterPro" id="IPR006439">
    <property type="entry name" value="HAD-SF_hydro_IA"/>
</dbReference>
<dbReference type="EMBL" id="JAULBC010000004">
    <property type="protein sequence ID" value="MEX6688786.1"/>
    <property type="molecule type" value="Genomic_DNA"/>
</dbReference>
<dbReference type="Gene3D" id="3.40.50.1000">
    <property type="entry name" value="HAD superfamily/HAD-like"/>
    <property type="match status" value="1"/>
</dbReference>
<dbReference type="NCBIfam" id="TIGR01509">
    <property type="entry name" value="HAD-SF-IA-v3"/>
    <property type="match status" value="1"/>
</dbReference>
<dbReference type="InterPro" id="IPR023214">
    <property type="entry name" value="HAD_sf"/>
</dbReference>
<dbReference type="Pfam" id="PF00702">
    <property type="entry name" value="Hydrolase"/>
    <property type="match status" value="1"/>
</dbReference>
<dbReference type="InterPro" id="IPR023198">
    <property type="entry name" value="PGP-like_dom2"/>
</dbReference>
<sequence length="204" mass="23786">MQNIKNIIFDLGGVFMNIDFAKTNEAFAAAGLTNFKEHFTQHHATPMFELLETGKISPEEFYDSFRKEVYEPITNEQIRDAWNALLLDFPKDRIVWLDEIRTKYNVYLYSNTNKIHYDAFIVSFTEQTGFPDFNHYFKKAYYSHELGLRKPYPESFTHILTEENLLAEETVFIDDTFSNIEGAQKAGLQTIHLVHPKTVLDLGL</sequence>
<gene>
    <name evidence="1" type="ORF">QTN47_14860</name>
</gene>
<comment type="caution">
    <text evidence="1">The sequence shown here is derived from an EMBL/GenBank/DDBJ whole genome shotgun (WGS) entry which is preliminary data.</text>
</comment>
<dbReference type="Proteomes" id="UP001560573">
    <property type="component" value="Unassembled WGS sequence"/>
</dbReference>
<dbReference type="RefSeq" id="WP_369330195.1">
    <property type="nucleotide sequence ID" value="NZ_JAULBC010000004.1"/>
</dbReference>